<reference evidence="2 3" key="1">
    <citation type="submission" date="2018-07" db="EMBL/GenBank/DDBJ databases">
        <title>Draft genome of the type strain Streptomyces armeniacus ATCC 15676.</title>
        <authorList>
            <person name="Labana P."/>
            <person name="Gosse J.T."/>
            <person name="Boddy C.N."/>
        </authorList>
    </citation>
    <scope>NUCLEOTIDE SEQUENCE [LARGE SCALE GENOMIC DNA]</scope>
    <source>
        <strain evidence="2 3">ATCC 15676</strain>
    </source>
</reference>
<dbReference type="Gene3D" id="3.30.559.30">
    <property type="entry name" value="Nonribosomal peptide synthetase, condensation domain"/>
    <property type="match status" value="1"/>
</dbReference>
<evidence type="ECO:0000313" key="3">
    <source>
        <dbReference type="Proteomes" id="UP000254425"/>
    </source>
</evidence>
<gene>
    <name evidence="2" type="ORF">DVA86_35120</name>
</gene>
<dbReference type="GO" id="GO:0005829">
    <property type="term" value="C:cytosol"/>
    <property type="evidence" value="ECO:0007669"/>
    <property type="project" value="TreeGrafter"/>
</dbReference>
<dbReference type="GO" id="GO:0031177">
    <property type="term" value="F:phosphopantetheine binding"/>
    <property type="evidence" value="ECO:0007669"/>
    <property type="project" value="TreeGrafter"/>
</dbReference>
<dbReference type="GO" id="GO:0009239">
    <property type="term" value="P:enterobactin biosynthetic process"/>
    <property type="evidence" value="ECO:0007669"/>
    <property type="project" value="TreeGrafter"/>
</dbReference>
<dbReference type="InterPro" id="IPR023213">
    <property type="entry name" value="CAT-like_dom_sf"/>
</dbReference>
<organism evidence="2 3">
    <name type="scientific">Streptomyces armeniacus</name>
    <dbReference type="NCBI Taxonomy" id="83291"/>
    <lineage>
        <taxon>Bacteria</taxon>
        <taxon>Bacillati</taxon>
        <taxon>Actinomycetota</taxon>
        <taxon>Actinomycetes</taxon>
        <taxon>Kitasatosporales</taxon>
        <taxon>Streptomycetaceae</taxon>
        <taxon>Streptomyces</taxon>
    </lineage>
</organism>
<protein>
    <recommendedName>
        <fullName evidence="1">Condensation domain-containing protein</fullName>
    </recommendedName>
</protein>
<dbReference type="AlphaFoldDB" id="A0A345XZ95"/>
<dbReference type="GO" id="GO:0008610">
    <property type="term" value="P:lipid biosynthetic process"/>
    <property type="evidence" value="ECO:0007669"/>
    <property type="project" value="UniProtKB-ARBA"/>
</dbReference>
<dbReference type="InterPro" id="IPR001242">
    <property type="entry name" value="Condensation_dom"/>
</dbReference>
<dbReference type="SUPFAM" id="SSF52777">
    <property type="entry name" value="CoA-dependent acyltransferases"/>
    <property type="match status" value="1"/>
</dbReference>
<accession>A0A345XZ95</accession>
<dbReference type="Gene3D" id="3.30.559.10">
    <property type="entry name" value="Chloramphenicol acetyltransferase-like domain"/>
    <property type="match status" value="1"/>
</dbReference>
<dbReference type="KEGG" id="sarm:DVA86_35120"/>
<dbReference type="GO" id="GO:0047527">
    <property type="term" value="F:2,3-dihydroxybenzoate-serine ligase activity"/>
    <property type="evidence" value="ECO:0007669"/>
    <property type="project" value="TreeGrafter"/>
</dbReference>
<dbReference type="GO" id="GO:0009366">
    <property type="term" value="C:enterobactin synthetase complex"/>
    <property type="evidence" value="ECO:0007669"/>
    <property type="project" value="TreeGrafter"/>
</dbReference>
<dbReference type="PANTHER" id="PTHR45527:SF1">
    <property type="entry name" value="FATTY ACID SYNTHASE"/>
    <property type="match status" value="1"/>
</dbReference>
<keyword evidence="3" id="KW-1185">Reference proteome</keyword>
<dbReference type="Proteomes" id="UP000254425">
    <property type="component" value="Chromosome"/>
</dbReference>
<dbReference type="PANTHER" id="PTHR45527">
    <property type="entry name" value="NONRIBOSOMAL PEPTIDE SYNTHETASE"/>
    <property type="match status" value="1"/>
</dbReference>
<proteinExistence type="predicted"/>
<dbReference type="EMBL" id="CP031320">
    <property type="protein sequence ID" value="AXK36961.1"/>
    <property type="molecule type" value="Genomic_DNA"/>
</dbReference>
<sequence>MLLELPAATGQALRDLSTETGTSMFMLFQAATASLLHRLGAGEDIPLGAPIAGRTDDALGELVGFFVNTLVLRTDLTGDPTFRELLARVRESALAAFEHQDLPFDQVVEALNPPRLAGRNPLFQVMLGYHYRPDGDPDVLGMATEWFDMDTGMAKFDLHFTFVDEAGRDRLVLLLEYAADLCDEGTAERFAGWLVRLLEGAVADPDCAVRDVEVLADSERRVVVGEWNATGRVVEAVTLPELFN</sequence>
<evidence type="ECO:0000313" key="2">
    <source>
        <dbReference type="EMBL" id="AXK36961.1"/>
    </source>
</evidence>
<feature type="domain" description="Condensation" evidence="1">
    <location>
        <begin position="4"/>
        <end position="221"/>
    </location>
</feature>
<name>A0A345XZ95_9ACTN</name>
<evidence type="ECO:0000259" key="1">
    <source>
        <dbReference type="Pfam" id="PF00668"/>
    </source>
</evidence>
<dbReference type="Pfam" id="PF00668">
    <property type="entry name" value="Condensation"/>
    <property type="match status" value="1"/>
</dbReference>
<dbReference type="GO" id="GO:0043041">
    <property type="term" value="P:amino acid activation for nonribosomal peptide biosynthetic process"/>
    <property type="evidence" value="ECO:0007669"/>
    <property type="project" value="TreeGrafter"/>
</dbReference>